<protein>
    <submittedName>
        <fullName evidence="9">Taurine ABC transporter permease</fullName>
    </submittedName>
</protein>
<reference evidence="9 10" key="1">
    <citation type="submission" date="2016-12" db="EMBL/GenBank/DDBJ databases">
        <title>Complete genome sequence of Clostridium kluyveri JZZ isolated from the pit mud of a Chinese flavor liquor-making factory.</title>
        <authorList>
            <person name="Wang Y."/>
        </authorList>
    </citation>
    <scope>NUCLEOTIDE SEQUENCE [LARGE SCALE GENOMIC DNA]</scope>
    <source>
        <strain evidence="9 10">JZZ</strain>
    </source>
</reference>
<organism evidence="9 10">
    <name type="scientific">Clostridium kluyveri</name>
    <dbReference type="NCBI Taxonomy" id="1534"/>
    <lineage>
        <taxon>Bacteria</taxon>
        <taxon>Bacillati</taxon>
        <taxon>Bacillota</taxon>
        <taxon>Clostridia</taxon>
        <taxon>Eubacteriales</taxon>
        <taxon>Clostridiaceae</taxon>
        <taxon>Clostridium</taxon>
    </lineage>
</organism>
<keyword evidence="2 7" id="KW-0813">Transport</keyword>
<proteinExistence type="inferred from homology"/>
<evidence type="ECO:0000256" key="7">
    <source>
        <dbReference type="RuleBase" id="RU363032"/>
    </source>
</evidence>
<comment type="subcellular location">
    <subcellularLocation>
        <location evidence="1 7">Cell membrane</location>
        <topology evidence="1 7">Multi-pass membrane protein</topology>
    </subcellularLocation>
</comment>
<evidence type="ECO:0000313" key="9">
    <source>
        <dbReference type="EMBL" id="APM39380.1"/>
    </source>
</evidence>
<keyword evidence="3" id="KW-1003">Cell membrane</keyword>
<feature type="transmembrane region" description="Helical" evidence="7">
    <location>
        <begin position="203"/>
        <end position="225"/>
    </location>
</feature>
<dbReference type="Proteomes" id="UP000184604">
    <property type="component" value="Chromosome"/>
</dbReference>
<evidence type="ECO:0000256" key="1">
    <source>
        <dbReference type="ARBA" id="ARBA00004651"/>
    </source>
</evidence>
<dbReference type="Gene3D" id="1.10.3720.10">
    <property type="entry name" value="MetI-like"/>
    <property type="match status" value="1"/>
</dbReference>
<keyword evidence="6 7" id="KW-0472">Membrane</keyword>
<dbReference type="CDD" id="cd06261">
    <property type="entry name" value="TM_PBP2"/>
    <property type="match status" value="1"/>
</dbReference>
<feature type="transmembrane region" description="Helical" evidence="7">
    <location>
        <begin position="20"/>
        <end position="36"/>
    </location>
</feature>
<dbReference type="SUPFAM" id="SSF161098">
    <property type="entry name" value="MetI-like"/>
    <property type="match status" value="1"/>
</dbReference>
<feature type="transmembrane region" description="Helical" evidence="7">
    <location>
        <begin position="140"/>
        <end position="159"/>
    </location>
</feature>
<evidence type="ECO:0000256" key="6">
    <source>
        <dbReference type="ARBA" id="ARBA00023136"/>
    </source>
</evidence>
<dbReference type="GO" id="GO:0010438">
    <property type="term" value="P:cellular response to sulfur starvation"/>
    <property type="evidence" value="ECO:0007669"/>
    <property type="project" value="TreeGrafter"/>
</dbReference>
<feature type="transmembrane region" description="Helical" evidence="7">
    <location>
        <begin position="81"/>
        <end position="106"/>
    </location>
</feature>
<dbReference type="EMBL" id="CP018335">
    <property type="protein sequence ID" value="APM39380.1"/>
    <property type="molecule type" value="Genomic_DNA"/>
</dbReference>
<sequence>MLKKIFNLLKTNIVKHRYKLVSIISVVVVFLLWYIGSKFNWFNPVFLPSPGAVWSVFVETLKEGYKGYPLYFHIFASMRRLFTALFLAFITAVPLGLAAGSSRLLLAILDPFIEFYRPLPPLAYYTLLVLWFGITDVSKVILLFLSAFAPLFITAVFSVKKIPQDRINGCRSLGASKFKLFVYVIFPSCLPDLLTGFRTAVGVAYATLVAAEMVAAVSGIGWMVLDASKFLRNDVVYMGIIIMGIIAIFIDACIRLVLRKISPWIEAEDRL</sequence>
<dbReference type="OrthoDB" id="9796361at2"/>
<feature type="transmembrane region" description="Helical" evidence="7">
    <location>
        <begin position="237"/>
        <end position="258"/>
    </location>
</feature>
<keyword evidence="4 7" id="KW-0812">Transmembrane</keyword>
<dbReference type="RefSeq" id="WP_073539006.1">
    <property type="nucleotide sequence ID" value="NZ_CP018335.1"/>
</dbReference>
<dbReference type="GO" id="GO:0055085">
    <property type="term" value="P:transmembrane transport"/>
    <property type="evidence" value="ECO:0007669"/>
    <property type="project" value="InterPro"/>
</dbReference>
<evidence type="ECO:0000256" key="2">
    <source>
        <dbReference type="ARBA" id="ARBA00022448"/>
    </source>
</evidence>
<dbReference type="PANTHER" id="PTHR30151:SF25">
    <property type="entry name" value="TAURINE TRANSPORT SYSTEM PERMEASE PROTEIN TAUC"/>
    <property type="match status" value="1"/>
</dbReference>
<dbReference type="PANTHER" id="PTHR30151">
    <property type="entry name" value="ALKANE SULFONATE ABC TRANSPORTER-RELATED, MEMBRANE SUBUNIT"/>
    <property type="match status" value="1"/>
</dbReference>
<dbReference type="PROSITE" id="PS50928">
    <property type="entry name" value="ABC_TM1"/>
    <property type="match status" value="1"/>
</dbReference>
<keyword evidence="5 7" id="KW-1133">Transmembrane helix</keyword>
<dbReference type="InterPro" id="IPR035906">
    <property type="entry name" value="MetI-like_sf"/>
</dbReference>
<evidence type="ECO:0000256" key="5">
    <source>
        <dbReference type="ARBA" id="ARBA00022989"/>
    </source>
</evidence>
<name>A0A1L5F974_CLOKL</name>
<feature type="transmembrane region" description="Helical" evidence="7">
    <location>
        <begin position="118"/>
        <end position="134"/>
    </location>
</feature>
<accession>A0A1L5F974</accession>
<dbReference type="Pfam" id="PF00528">
    <property type="entry name" value="BPD_transp_1"/>
    <property type="match status" value="1"/>
</dbReference>
<evidence type="ECO:0000256" key="4">
    <source>
        <dbReference type="ARBA" id="ARBA00022692"/>
    </source>
</evidence>
<feature type="domain" description="ABC transmembrane type-1" evidence="8">
    <location>
        <begin position="74"/>
        <end position="258"/>
    </location>
</feature>
<evidence type="ECO:0000313" key="10">
    <source>
        <dbReference type="Proteomes" id="UP000184604"/>
    </source>
</evidence>
<dbReference type="AlphaFoldDB" id="A0A1L5F974"/>
<gene>
    <name evidence="9" type="ORF">BS101_11820</name>
</gene>
<comment type="similarity">
    <text evidence="7">Belongs to the binding-protein-dependent transport system permease family.</text>
</comment>
<evidence type="ECO:0000259" key="8">
    <source>
        <dbReference type="PROSITE" id="PS50928"/>
    </source>
</evidence>
<evidence type="ECO:0000256" key="3">
    <source>
        <dbReference type="ARBA" id="ARBA00022475"/>
    </source>
</evidence>
<dbReference type="GO" id="GO:0005886">
    <property type="term" value="C:plasma membrane"/>
    <property type="evidence" value="ECO:0007669"/>
    <property type="project" value="UniProtKB-SubCell"/>
</dbReference>
<dbReference type="InterPro" id="IPR000515">
    <property type="entry name" value="MetI-like"/>
</dbReference>